<sequence length="139" mass="15508">MPFDKKRKPATIQATATAPRTTAKMRLTGIITLLTTVTLIRATSVANVNDEDTCTANGMEYRLGDSFTPEGTCEICICAPPTDNLHCQYCTTRWLQWEEKPVTPAMEQCCTLTDETPETGYPSCCPEWRCDNDCLQMIT</sequence>
<evidence type="ECO:0000313" key="2">
    <source>
        <dbReference type="RefSeq" id="XP_014665643.1"/>
    </source>
</evidence>
<keyword evidence="1" id="KW-1185">Reference proteome</keyword>
<name>A0ABM1E0C2_PRICU</name>
<protein>
    <submittedName>
        <fullName evidence="2">Uncharacterized protein LOC106807719 isoform X1</fullName>
    </submittedName>
</protein>
<dbReference type="RefSeq" id="XP_014665643.1">
    <property type="nucleotide sequence ID" value="XM_014810157.1"/>
</dbReference>
<reference evidence="2" key="1">
    <citation type="submission" date="2025-08" db="UniProtKB">
        <authorList>
            <consortium name="RefSeq"/>
        </authorList>
    </citation>
    <scope>IDENTIFICATION</scope>
</reference>
<dbReference type="GeneID" id="106807719"/>
<dbReference type="Proteomes" id="UP000695022">
    <property type="component" value="Unplaced"/>
</dbReference>
<organism evidence="1 2">
    <name type="scientific">Priapulus caudatus</name>
    <name type="common">Priapulid worm</name>
    <dbReference type="NCBI Taxonomy" id="37621"/>
    <lineage>
        <taxon>Eukaryota</taxon>
        <taxon>Metazoa</taxon>
        <taxon>Ecdysozoa</taxon>
        <taxon>Scalidophora</taxon>
        <taxon>Priapulida</taxon>
        <taxon>Priapulimorpha</taxon>
        <taxon>Priapulimorphida</taxon>
        <taxon>Priapulidae</taxon>
        <taxon>Priapulus</taxon>
    </lineage>
</organism>
<proteinExistence type="predicted"/>
<accession>A0ABM1E0C2</accession>
<gene>
    <name evidence="2" type="primary">LOC106807719</name>
</gene>
<evidence type="ECO:0000313" key="1">
    <source>
        <dbReference type="Proteomes" id="UP000695022"/>
    </source>
</evidence>